<evidence type="ECO:0000256" key="3">
    <source>
        <dbReference type="ARBA" id="ARBA00022692"/>
    </source>
</evidence>
<keyword evidence="2" id="KW-1003">Cell membrane</keyword>
<keyword evidence="9" id="KW-1185">Reference proteome</keyword>
<reference evidence="8 9" key="1">
    <citation type="submission" date="2017-04" db="EMBL/GenBank/DDBJ databases">
        <authorList>
            <person name="Varghese N."/>
            <person name="Submissions S."/>
        </authorList>
    </citation>
    <scope>NUCLEOTIDE SEQUENCE [LARGE SCALE GENOMIC DNA]</scope>
    <source>
        <strain evidence="8 9">VKM Ac-1784</strain>
    </source>
</reference>
<dbReference type="InterPro" id="IPR050189">
    <property type="entry name" value="MFS_Efflux_Transporters"/>
</dbReference>
<sequence length="397" mass="40515">MLTTVTLLTVTVEILPSGLLPVMSADLGVSESAIGLLVSAWALTIAIVGIPLVRLTIRVPRTPLLAACLIVIAAANLLTATASGLALALAGRIVAATAHGLFWALVVSSVASVITAERLGRALAIVLAGPTLAGLAGLPAAAALASVVGWRAVFTGLSVVLVLTAGVLWLILPQVPSALPTRGGAWDRSASRVIAVAIAGGLVLVGHFAVFTYLTALVTRLGGLPSAAIPLMLLVFGMSGAVGIAGSGADNANADETALAEGCASGTTNYPSQPQFNCLSVTLDGSGEKVVLRQGQSGASGFGYLHALLDHNVEQQTIEHTVSINTGGYAQPNGRYLYGAYYKNEDGDVVINFELIQERGPGGDSPDPYELGVVTAYCRDSASAPTRACPQWVNDSL</sequence>
<dbReference type="Proteomes" id="UP000194464">
    <property type="component" value="Unassembled WGS sequence"/>
</dbReference>
<feature type="transmembrane region" description="Helical" evidence="6">
    <location>
        <begin position="93"/>
        <end position="115"/>
    </location>
</feature>
<feature type="transmembrane region" description="Helical" evidence="6">
    <location>
        <begin position="150"/>
        <end position="172"/>
    </location>
</feature>
<dbReference type="SUPFAM" id="SSF103473">
    <property type="entry name" value="MFS general substrate transporter"/>
    <property type="match status" value="1"/>
</dbReference>
<evidence type="ECO:0000259" key="7">
    <source>
        <dbReference type="PROSITE" id="PS50850"/>
    </source>
</evidence>
<dbReference type="EMBL" id="FXWJ01000003">
    <property type="protein sequence ID" value="SMQ71152.1"/>
    <property type="molecule type" value="Genomic_DNA"/>
</dbReference>
<evidence type="ECO:0000313" key="8">
    <source>
        <dbReference type="EMBL" id="SMQ71152.1"/>
    </source>
</evidence>
<evidence type="ECO:0000256" key="2">
    <source>
        <dbReference type="ARBA" id="ARBA00022475"/>
    </source>
</evidence>
<dbReference type="PANTHER" id="PTHR43124:SF10">
    <property type="entry name" value="PURINE EFFLUX PUMP PBUE"/>
    <property type="match status" value="1"/>
</dbReference>
<gene>
    <name evidence="8" type="ORF">SAMN06295909_2462</name>
</gene>
<evidence type="ECO:0000256" key="1">
    <source>
        <dbReference type="ARBA" id="ARBA00004651"/>
    </source>
</evidence>
<feature type="domain" description="Major facilitator superfamily (MFS) profile" evidence="7">
    <location>
        <begin position="1"/>
        <end position="397"/>
    </location>
</feature>
<proteinExistence type="predicted"/>
<evidence type="ECO:0000256" key="5">
    <source>
        <dbReference type="ARBA" id="ARBA00023136"/>
    </source>
</evidence>
<feature type="transmembrane region" description="Helical" evidence="6">
    <location>
        <begin position="34"/>
        <end position="57"/>
    </location>
</feature>
<dbReference type="InterPro" id="IPR011701">
    <property type="entry name" value="MFS"/>
</dbReference>
<comment type="subcellular location">
    <subcellularLocation>
        <location evidence="1">Cell membrane</location>
        <topology evidence="1">Multi-pass membrane protein</topology>
    </subcellularLocation>
</comment>
<evidence type="ECO:0000256" key="4">
    <source>
        <dbReference type="ARBA" id="ARBA00022989"/>
    </source>
</evidence>
<dbReference type="PANTHER" id="PTHR43124">
    <property type="entry name" value="PURINE EFFLUX PUMP PBUE"/>
    <property type="match status" value="1"/>
</dbReference>
<dbReference type="Pfam" id="PF07690">
    <property type="entry name" value="MFS_1"/>
    <property type="match status" value="1"/>
</dbReference>
<evidence type="ECO:0000313" key="9">
    <source>
        <dbReference type="Proteomes" id="UP000194464"/>
    </source>
</evidence>
<keyword evidence="3 6" id="KW-0812">Transmembrane</keyword>
<accession>A0ABY1REC7</accession>
<feature type="transmembrane region" description="Helical" evidence="6">
    <location>
        <begin position="64"/>
        <end position="87"/>
    </location>
</feature>
<organism evidence="8 9">
    <name type="scientific">Plantibacter elymi</name>
    <name type="common">nom. nud.</name>
    <dbReference type="NCBI Taxonomy" id="199708"/>
    <lineage>
        <taxon>Bacteria</taxon>
        <taxon>Bacillati</taxon>
        <taxon>Actinomycetota</taxon>
        <taxon>Actinomycetes</taxon>
        <taxon>Micrococcales</taxon>
        <taxon>Microbacteriaceae</taxon>
        <taxon>Plantibacter</taxon>
    </lineage>
</organism>
<dbReference type="InterPro" id="IPR036259">
    <property type="entry name" value="MFS_trans_sf"/>
</dbReference>
<name>A0ABY1REC7_9MICO</name>
<dbReference type="PROSITE" id="PS50850">
    <property type="entry name" value="MFS"/>
    <property type="match status" value="1"/>
</dbReference>
<feature type="transmembrane region" description="Helical" evidence="6">
    <location>
        <begin position="193"/>
        <end position="215"/>
    </location>
</feature>
<dbReference type="InterPro" id="IPR020846">
    <property type="entry name" value="MFS_dom"/>
</dbReference>
<feature type="transmembrane region" description="Helical" evidence="6">
    <location>
        <begin position="227"/>
        <end position="246"/>
    </location>
</feature>
<dbReference type="Gene3D" id="1.20.1250.20">
    <property type="entry name" value="MFS general substrate transporter like domains"/>
    <property type="match status" value="1"/>
</dbReference>
<keyword evidence="5 6" id="KW-0472">Membrane</keyword>
<evidence type="ECO:0000256" key="6">
    <source>
        <dbReference type="SAM" id="Phobius"/>
    </source>
</evidence>
<comment type="caution">
    <text evidence="8">The sequence shown here is derived from an EMBL/GenBank/DDBJ whole genome shotgun (WGS) entry which is preliminary data.</text>
</comment>
<keyword evidence="4 6" id="KW-1133">Transmembrane helix</keyword>
<protein>
    <submittedName>
        <fullName evidence="8">Major Facilitator Superfamily protein</fullName>
    </submittedName>
</protein>
<feature type="transmembrane region" description="Helical" evidence="6">
    <location>
        <begin position="122"/>
        <end position="144"/>
    </location>
</feature>